<reference evidence="13" key="1">
    <citation type="submission" date="2021-12" db="EMBL/GenBank/DDBJ databases">
        <title>Prjna785345.</title>
        <authorList>
            <person name="Rujirawat T."/>
            <person name="Krajaejun T."/>
        </authorList>
    </citation>
    <scope>NUCLEOTIDE SEQUENCE</scope>
    <source>
        <strain evidence="13">Pi057C3</strain>
    </source>
</reference>
<feature type="region of interest" description="Disordered" evidence="9">
    <location>
        <begin position="816"/>
        <end position="870"/>
    </location>
</feature>
<dbReference type="SMART" id="SM00064">
    <property type="entry name" value="FYVE"/>
    <property type="match status" value="1"/>
</dbReference>
<dbReference type="PANTHER" id="PTHR47666:SF1">
    <property type="entry name" value="PROTEIN VASCULAR ASSOCIATED DEATH 1, CHLOROPLASTIC"/>
    <property type="match status" value="1"/>
</dbReference>
<evidence type="ECO:0000256" key="3">
    <source>
        <dbReference type="ARBA" id="ARBA00022723"/>
    </source>
</evidence>
<feature type="domain" description="VASt" evidence="12">
    <location>
        <begin position="601"/>
        <end position="811"/>
    </location>
</feature>
<evidence type="ECO:0000256" key="1">
    <source>
        <dbReference type="ARBA" id="ARBA00004370"/>
    </source>
</evidence>
<evidence type="ECO:0000256" key="8">
    <source>
        <dbReference type="PROSITE-ProRule" id="PRU00091"/>
    </source>
</evidence>
<keyword evidence="6 10" id="KW-1133">Transmembrane helix</keyword>
<keyword evidence="4 8" id="KW-0863">Zinc-finger</keyword>
<dbReference type="Proteomes" id="UP001209570">
    <property type="component" value="Unassembled WGS sequence"/>
</dbReference>
<evidence type="ECO:0000256" key="6">
    <source>
        <dbReference type="ARBA" id="ARBA00022989"/>
    </source>
</evidence>
<comment type="subcellular location">
    <subcellularLocation>
        <location evidence="1">Membrane</location>
    </subcellularLocation>
</comment>
<dbReference type="Pfam" id="PF01363">
    <property type="entry name" value="FYVE"/>
    <property type="match status" value="1"/>
</dbReference>
<dbReference type="InterPro" id="IPR011993">
    <property type="entry name" value="PH-like_dom_sf"/>
</dbReference>
<organism evidence="13 14">
    <name type="scientific">Pythium insidiosum</name>
    <name type="common">Pythiosis disease agent</name>
    <dbReference type="NCBI Taxonomy" id="114742"/>
    <lineage>
        <taxon>Eukaryota</taxon>
        <taxon>Sar</taxon>
        <taxon>Stramenopiles</taxon>
        <taxon>Oomycota</taxon>
        <taxon>Peronosporomycetes</taxon>
        <taxon>Pythiales</taxon>
        <taxon>Pythiaceae</taxon>
        <taxon>Pythium</taxon>
    </lineage>
</organism>
<keyword evidence="7 10" id="KW-0472">Membrane</keyword>
<dbReference type="InterPro" id="IPR013083">
    <property type="entry name" value="Znf_RING/FYVE/PHD"/>
</dbReference>
<dbReference type="InterPro" id="IPR017455">
    <property type="entry name" value="Znf_FYVE-rel"/>
</dbReference>
<keyword evidence="5" id="KW-0862">Zinc</keyword>
<comment type="caution">
    <text evidence="13">The sequence shown here is derived from an EMBL/GenBank/DDBJ whole genome shotgun (WGS) entry which is preliminary data.</text>
</comment>
<feature type="compositionally biased region" description="Low complexity" evidence="9">
    <location>
        <begin position="574"/>
        <end position="584"/>
    </location>
</feature>
<feature type="compositionally biased region" description="Low complexity" evidence="9">
    <location>
        <begin position="154"/>
        <end position="167"/>
    </location>
</feature>
<dbReference type="InterPro" id="IPR011011">
    <property type="entry name" value="Znf_FYVE_PHD"/>
</dbReference>
<feature type="compositionally biased region" description="Low complexity" evidence="9">
    <location>
        <begin position="840"/>
        <end position="870"/>
    </location>
</feature>
<feature type="region of interest" description="Disordered" evidence="9">
    <location>
        <begin position="526"/>
        <end position="598"/>
    </location>
</feature>
<evidence type="ECO:0000256" key="2">
    <source>
        <dbReference type="ARBA" id="ARBA00022692"/>
    </source>
</evidence>
<dbReference type="InterPro" id="IPR031968">
    <property type="entry name" value="VASt"/>
</dbReference>
<accession>A0AAD5LPR1</accession>
<dbReference type="PROSITE" id="PS51778">
    <property type="entry name" value="VAST"/>
    <property type="match status" value="1"/>
</dbReference>
<gene>
    <name evidence="13" type="ORF">P43SY_000749</name>
</gene>
<sequence>MTETVAAAQSTPAADAADRPIATAAAAGAEAFPLPTAAAAAPVDAGCDEPAAAAAERAAPPPGRPLPHSASSPCLLERSGSFSAMPTDCESLEPLPPPAVTTVEQAPWIADTTTSEAAAPANPKPTGVGSLRIFSLPTDDLALKAILSPPTNRTAKPSTTASASRAADSPGLGARTGQSAASFAGSLLEQTSRLFFPRGNSASSSPETTAAKLESSERSLSSVEPAPPAPLALSKTRSTTASIAIEDDVARVNSDVVVVHPNLPPPPFANMFTCETCREDIGSLLSQGRHHCRNCGGSFCANCSSKVAMVPYQLYLSKGVEQRVCDGCFNRIKDFHAQTRTTDVTWSGLAPPSNEALAQTFALPPHETPVTIFNCSYFVDFAPHYGHLVMTRGHVCFLAYAGLQVKIAFADLHSLIKPEFYYINALQINTKLRKEKHFFAEFNGLRDLCFLRLDQLVRAFQAGRKHRSSLSVTAEQLVQQAMVRRRSYKLLAHQVSSQHRQSARAARASSSPQEDLATFMAGTTSGFVDVDDEDEDESDSLSDRRRSSYSHSVATSQNEDDDDDDDADDDADTKSTSSSSVASSSDDEPFVPLSPDQPLTKMTTLLDCELRADVRRVFELFWSDGDGQQFLRRAMERVLDIDIDIEAWRPIDPQNEELTKGFVVSKESDYAMYRYVRSQHPPKTKFPGLPPYASCCRLQRVRVEYAGAAASQPPPSTATGPLDPSRRWTRFVVSDLHRISKIPFSDYFEIETRWVFSRDGKNYCHVQAGLVVNFLKSTWFKSQINSSTVAESREVFEDWAKLAILHIQEAPASAKPIARHASAASNASSEKTDSSSRNTPTDAASAAAAATSPAPAAPAPARAAPAGDASGSPSSVGSFFPVAKGETTVAATTRPLAVGPLTLPWVLVLVLLFYGVLLIRAQHAQLQKLTETTAILLDKVQRLEASASASTPLSPQALATLEPADAACAHSVVRGAVEALVQFFRSAHAA</sequence>
<evidence type="ECO:0008006" key="15">
    <source>
        <dbReference type="Google" id="ProtNLM"/>
    </source>
</evidence>
<dbReference type="Gene3D" id="3.30.40.10">
    <property type="entry name" value="Zinc/RING finger domain, C3HC4 (zinc finger)"/>
    <property type="match status" value="1"/>
</dbReference>
<dbReference type="Pfam" id="PF16016">
    <property type="entry name" value="VASt"/>
    <property type="match status" value="1"/>
</dbReference>
<proteinExistence type="predicted"/>
<dbReference type="AlphaFoldDB" id="A0AAD5LPR1"/>
<keyword evidence="2 10" id="KW-0812">Transmembrane</keyword>
<feature type="region of interest" description="Disordered" evidence="9">
    <location>
        <begin position="51"/>
        <end position="79"/>
    </location>
</feature>
<evidence type="ECO:0000256" key="7">
    <source>
        <dbReference type="ARBA" id="ARBA00023136"/>
    </source>
</evidence>
<dbReference type="Gene3D" id="2.30.29.30">
    <property type="entry name" value="Pleckstrin-homology domain (PH domain)/Phosphotyrosine-binding domain (PTB)"/>
    <property type="match status" value="1"/>
</dbReference>
<keyword evidence="3" id="KW-0479">Metal-binding</keyword>
<evidence type="ECO:0000256" key="9">
    <source>
        <dbReference type="SAM" id="MobiDB-lite"/>
    </source>
</evidence>
<name>A0AAD5LPR1_PYTIN</name>
<feature type="compositionally biased region" description="Acidic residues" evidence="9">
    <location>
        <begin position="529"/>
        <end position="540"/>
    </location>
</feature>
<evidence type="ECO:0000256" key="5">
    <source>
        <dbReference type="ARBA" id="ARBA00022833"/>
    </source>
</evidence>
<feature type="transmembrane region" description="Helical" evidence="10">
    <location>
        <begin position="901"/>
        <end position="919"/>
    </location>
</feature>
<feature type="domain" description="FYVE-type" evidence="11">
    <location>
        <begin position="274"/>
        <end position="333"/>
    </location>
</feature>
<evidence type="ECO:0000259" key="12">
    <source>
        <dbReference type="PROSITE" id="PS51778"/>
    </source>
</evidence>
<feature type="region of interest" description="Disordered" evidence="9">
    <location>
        <begin position="147"/>
        <end position="178"/>
    </location>
</feature>
<evidence type="ECO:0000259" key="11">
    <source>
        <dbReference type="PROSITE" id="PS50178"/>
    </source>
</evidence>
<evidence type="ECO:0000256" key="10">
    <source>
        <dbReference type="SAM" id="Phobius"/>
    </source>
</evidence>
<dbReference type="SUPFAM" id="SSF57903">
    <property type="entry name" value="FYVE/PHD zinc finger"/>
    <property type="match status" value="1"/>
</dbReference>
<feature type="region of interest" description="Disordered" evidence="9">
    <location>
        <begin position="196"/>
        <end position="237"/>
    </location>
</feature>
<dbReference type="EMBL" id="JAKCXM010000008">
    <property type="protein sequence ID" value="KAJ0408853.1"/>
    <property type="molecule type" value="Genomic_DNA"/>
</dbReference>
<feature type="compositionally biased region" description="Acidic residues" evidence="9">
    <location>
        <begin position="558"/>
        <end position="571"/>
    </location>
</feature>
<protein>
    <recommendedName>
        <fullName evidence="15">FYVE-type domain-containing protein</fullName>
    </recommendedName>
</protein>
<keyword evidence="14" id="KW-1185">Reference proteome</keyword>
<evidence type="ECO:0000256" key="4">
    <source>
        <dbReference type="ARBA" id="ARBA00022771"/>
    </source>
</evidence>
<dbReference type="GO" id="GO:0008270">
    <property type="term" value="F:zinc ion binding"/>
    <property type="evidence" value="ECO:0007669"/>
    <property type="project" value="UniProtKB-KW"/>
</dbReference>
<dbReference type="PANTHER" id="PTHR47666">
    <property type="entry name" value="PROTEIN VASCULAR ASSOCIATED DEATH 1, CHLOROPLASTIC"/>
    <property type="match status" value="1"/>
</dbReference>
<evidence type="ECO:0000313" key="13">
    <source>
        <dbReference type="EMBL" id="KAJ0408853.1"/>
    </source>
</evidence>
<dbReference type="GO" id="GO:0016020">
    <property type="term" value="C:membrane"/>
    <property type="evidence" value="ECO:0007669"/>
    <property type="project" value="UniProtKB-SubCell"/>
</dbReference>
<dbReference type="PROSITE" id="PS50178">
    <property type="entry name" value="ZF_FYVE"/>
    <property type="match status" value="1"/>
</dbReference>
<evidence type="ECO:0000313" key="14">
    <source>
        <dbReference type="Proteomes" id="UP001209570"/>
    </source>
</evidence>
<dbReference type="InterPro" id="IPR000306">
    <property type="entry name" value="Znf_FYVE"/>
</dbReference>